<name>A0A2A5KV10_9HYPH</name>
<organism evidence="1 2">
    <name type="scientific">Rhizobium sophoriradicis</name>
    <dbReference type="NCBI Taxonomy" id="1535245"/>
    <lineage>
        <taxon>Bacteria</taxon>
        <taxon>Pseudomonadati</taxon>
        <taxon>Pseudomonadota</taxon>
        <taxon>Alphaproteobacteria</taxon>
        <taxon>Hyphomicrobiales</taxon>
        <taxon>Rhizobiaceae</taxon>
        <taxon>Rhizobium/Agrobacterium group</taxon>
        <taxon>Rhizobium</taxon>
    </lineage>
</organism>
<reference evidence="1 2" key="1">
    <citation type="submission" date="2017-09" db="EMBL/GenBank/DDBJ databases">
        <title>Comparative genomics of rhizobia isolated from Phaseolus vulgaris in China.</title>
        <authorList>
            <person name="Tong W."/>
        </authorList>
    </citation>
    <scope>NUCLEOTIDE SEQUENCE [LARGE SCALE GENOMIC DNA]</scope>
    <source>
        <strain evidence="1 2">L101</strain>
    </source>
</reference>
<dbReference type="EMBL" id="NXDM01000010">
    <property type="protein sequence ID" value="PCK80898.1"/>
    <property type="molecule type" value="Genomic_DNA"/>
</dbReference>
<protein>
    <submittedName>
        <fullName evidence="1">Uncharacterized protein</fullName>
    </submittedName>
</protein>
<sequence>MLDFEHGLKWIGVALSQNKLIRRMVVATSRSSFGQHPLKECTMSHKMPLEDMSRERREAVIRALASKLQFSAEIAKVQQDPNWPQLEELAATLFRDSSDLARAEPETARTSVMEGIRLLGQFQMSQIAIKPRIAH</sequence>
<evidence type="ECO:0000313" key="1">
    <source>
        <dbReference type="EMBL" id="PCK80898.1"/>
    </source>
</evidence>
<keyword evidence="2" id="KW-1185">Reference proteome</keyword>
<gene>
    <name evidence="1" type="ORF">CPT34_12085</name>
</gene>
<dbReference type="Proteomes" id="UP000218807">
    <property type="component" value="Unassembled WGS sequence"/>
</dbReference>
<proteinExistence type="predicted"/>
<comment type="caution">
    <text evidence="1">The sequence shown here is derived from an EMBL/GenBank/DDBJ whole genome shotgun (WGS) entry which is preliminary data.</text>
</comment>
<evidence type="ECO:0000313" key="2">
    <source>
        <dbReference type="Proteomes" id="UP000218807"/>
    </source>
</evidence>
<accession>A0A2A5KV10</accession>
<dbReference type="AlphaFoldDB" id="A0A2A5KV10"/>